<organism evidence="2 3">
    <name type="scientific">Branchiostoma lanceolatum</name>
    <name type="common">Common lancelet</name>
    <name type="synonym">Amphioxus lanceolatum</name>
    <dbReference type="NCBI Taxonomy" id="7740"/>
    <lineage>
        <taxon>Eukaryota</taxon>
        <taxon>Metazoa</taxon>
        <taxon>Chordata</taxon>
        <taxon>Cephalochordata</taxon>
        <taxon>Leptocardii</taxon>
        <taxon>Amphioxiformes</taxon>
        <taxon>Branchiostomatidae</taxon>
        <taxon>Branchiostoma</taxon>
    </lineage>
</organism>
<feature type="domain" description="Helix-turn-helix" evidence="1">
    <location>
        <begin position="88"/>
        <end position="125"/>
    </location>
</feature>
<evidence type="ECO:0000259" key="1">
    <source>
        <dbReference type="Pfam" id="PF26215"/>
    </source>
</evidence>
<keyword evidence="3" id="KW-1185">Reference proteome</keyword>
<dbReference type="PANTHER" id="PTHR21301">
    <property type="entry name" value="REVERSE TRANSCRIPTASE"/>
    <property type="match status" value="1"/>
</dbReference>
<evidence type="ECO:0000313" key="2">
    <source>
        <dbReference type="EMBL" id="CAH1247269.1"/>
    </source>
</evidence>
<dbReference type="AlphaFoldDB" id="A0A8K0EBU2"/>
<proteinExistence type="predicted"/>
<accession>A0A8K0EBU2</accession>
<reference evidence="2" key="1">
    <citation type="submission" date="2022-01" db="EMBL/GenBank/DDBJ databases">
        <authorList>
            <person name="Braso-Vives M."/>
        </authorList>
    </citation>
    <scope>NUCLEOTIDE SEQUENCE</scope>
</reference>
<dbReference type="EMBL" id="OV696700">
    <property type="protein sequence ID" value="CAH1247269.1"/>
    <property type="molecule type" value="Genomic_DNA"/>
</dbReference>
<dbReference type="Proteomes" id="UP000838412">
    <property type="component" value="Chromosome 15"/>
</dbReference>
<gene>
    <name evidence="2" type="primary">Hypp7863</name>
    <name evidence="2" type="ORF">BLAG_LOCUS8991</name>
</gene>
<sequence>MEKFENKALSTFNGPLPANWFRYVDDTWCRLKERVADDFFDHINQVDDNIKFTQESCQNNRLPFLDTKTIIEKDGNLEVYRKPTHTDQYLAFDFHHPLEHKLAVIKTLFHRADNVITSDEAKTDEQTSPCGLSQRQPIHWSGISLFLPMKKKNQKDDSVSQQLDLEFPARRKFAANISQPTARSSKSKGSVMEEIKKNKKRAAFIVEKWPSKSAEPLVYVVLHGKPVAVCGSVLEGFASLIWALYCFHQPHPASIPPAIVCVEHHLLKDSNVNPKDMEATIFTTA</sequence>
<evidence type="ECO:0000313" key="3">
    <source>
        <dbReference type="Proteomes" id="UP000838412"/>
    </source>
</evidence>
<dbReference type="InterPro" id="IPR058912">
    <property type="entry name" value="HTH_animal"/>
</dbReference>
<dbReference type="PANTHER" id="PTHR21301:SF11">
    <property type="entry name" value="GIY-YIG DOMAIN-CONTAINING PROTEIN"/>
    <property type="match status" value="1"/>
</dbReference>
<protein>
    <submittedName>
        <fullName evidence="2">Hypp7863 protein</fullName>
    </submittedName>
</protein>
<dbReference type="Pfam" id="PF26215">
    <property type="entry name" value="HTH_animal"/>
    <property type="match status" value="1"/>
</dbReference>
<dbReference type="OrthoDB" id="8037262at2759"/>
<name>A0A8K0EBU2_BRALA</name>